<comment type="similarity">
    <text evidence="2">Belongs to the acyl-CoA oxidase family.</text>
</comment>
<comment type="caution">
    <text evidence="9">The sequence shown here is derived from an EMBL/GenBank/DDBJ whole genome shotgun (WGS) entry which is preliminary data.</text>
</comment>
<sequence>MSIIQHLAAPAQAPLPELGNLLFGDQRIGVHGPWRALSADPRMRRRPAANVTDQVAESYARLRLVNQAIDDPLAFAADPYRLTALHEWIAPLDGALAVIASIHYNLFLGSLIDHDQHPKRPLGGLAAMEQLGTFLCTELGHGNDAANLETTATYHRDSDTFTLHTPLAAAQKFMPNTGPAGGPKSAVVAARLLVDGHDVGVFLFLTPLSNEAGPLPGVTVRPLPERTGSPIDHCLTAFDQVPLPREALLTGTHGQLDAQGAFSSALGSRRKRFLAAIGRVTLGKLCMSACAIGAARTAVAIAVRYGHHRTVSGARRGQTVPVFAHRTHHQPLLSALATTYAMTALHREAVTRWAERQCADPADTAAAERQVAIAKGWITWQTRAVLTECRERCGAQGLFAHNGIAQLVLDVEGAITAEGDNLALWAKAGAELLFSPDEPEPPATAPATISDLARPTALQALLHTAEQLHLDHARTRLRQAPAGDQLRRWNAAAPFALAGVTARAERQAAAALLALADRAHDPQTRTVLLELHRLFALQRLIGASGQLLSHGHLTVEQAHALPELVSSTLDQLAGRALALVDAFDLPEEAVSTHPIATAHYQDAYDDPKGAWHRPHRDIPHPTPPHDLTPLMSAHEGPYAK</sequence>
<dbReference type="InterPro" id="IPR002655">
    <property type="entry name" value="Acyl-CoA_oxidase_C"/>
</dbReference>
<evidence type="ECO:0000256" key="5">
    <source>
        <dbReference type="ARBA" id="ARBA00023002"/>
    </source>
</evidence>
<evidence type="ECO:0000256" key="4">
    <source>
        <dbReference type="ARBA" id="ARBA00022827"/>
    </source>
</evidence>
<protein>
    <submittedName>
        <fullName evidence="9">Acyl-CoA oxidase</fullName>
        <ecNumber evidence="9">1.3.3.6</ecNumber>
    </submittedName>
</protein>
<dbReference type="PANTHER" id="PTHR10909:SF382">
    <property type="entry name" value="ACYL-COENZYME A OXIDASE"/>
    <property type="match status" value="1"/>
</dbReference>
<dbReference type="SUPFAM" id="SSF56645">
    <property type="entry name" value="Acyl-CoA dehydrogenase NM domain-like"/>
    <property type="match status" value="1"/>
</dbReference>
<dbReference type="EC" id="1.3.3.6" evidence="9"/>
<dbReference type="InterPro" id="IPR009100">
    <property type="entry name" value="AcylCoA_DH/oxidase_NM_dom_sf"/>
</dbReference>
<reference evidence="9 10" key="1">
    <citation type="submission" date="2020-08" db="EMBL/GenBank/DDBJ databases">
        <title>Genomic Encyclopedia of Type Strains, Phase III (KMG-III): the genomes of soil and plant-associated and newly described type strains.</title>
        <authorList>
            <person name="Whitman W."/>
        </authorList>
    </citation>
    <scope>NUCLEOTIDE SEQUENCE [LARGE SCALE GENOMIC DNA]</scope>
    <source>
        <strain evidence="9 10">CECT 8305</strain>
    </source>
</reference>
<dbReference type="SUPFAM" id="SSF47203">
    <property type="entry name" value="Acyl-CoA dehydrogenase C-terminal domain-like"/>
    <property type="match status" value="2"/>
</dbReference>
<accession>A0A7W9UZT1</accession>
<dbReference type="PANTHER" id="PTHR10909">
    <property type="entry name" value="ELECTRON TRANSPORT OXIDOREDUCTASE"/>
    <property type="match status" value="1"/>
</dbReference>
<keyword evidence="4" id="KW-0274">FAD</keyword>
<dbReference type="InterPro" id="IPR012258">
    <property type="entry name" value="Acyl-CoA_oxidase"/>
</dbReference>
<keyword evidence="10" id="KW-1185">Reference proteome</keyword>
<dbReference type="RefSeq" id="WP_184574303.1">
    <property type="nucleotide sequence ID" value="NZ_JACHJL010000011.1"/>
</dbReference>
<feature type="domain" description="Acyl-CoA oxidase C-alpha1" evidence="8">
    <location>
        <begin position="284"/>
        <end position="431"/>
    </location>
</feature>
<proteinExistence type="inferred from homology"/>
<dbReference type="Gene3D" id="1.20.140.10">
    <property type="entry name" value="Butyryl-CoA Dehydrogenase, subunit A, domain 3"/>
    <property type="match status" value="2"/>
</dbReference>
<dbReference type="Pfam" id="PF22924">
    <property type="entry name" value="ACOX_C_alpha1"/>
    <property type="match status" value="1"/>
</dbReference>
<evidence type="ECO:0000256" key="1">
    <source>
        <dbReference type="ARBA" id="ARBA00001974"/>
    </source>
</evidence>
<evidence type="ECO:0000313" key="9">
    <source>
        <dbReference type="EMBL" id="MBB5937383.1"/>
    </source>
</evidence>
<dbReference type="AlphaFoldDB" id="A0A7W9UZT1"/>
<keyword evidence="5 9" id="KW-0560">Oxidoreductase</keyword>
<dbReference type="GO" id="GO:0071949">
    <property type="term" value="F:FAD binding"/>
    <property type="evidence" value="ECO:0007669"/>
    <property type="project" value="InterPro"/>
</dbReference>
<comment type="cofactor">
    <cofactor evidence="1">
        <name>FAD</name>
        <dbReference type="ChEBI" id="CHEBI:57692"/>
    </cofactor>
</comment>
<evidence type="ECO:0000313" key="10">
    <source>
        <dbReference type="Proteomes" id="UP000588098"/>
    </source>
</evidence>
<dbReference type="GO" id="GO:0005504">
    <property type="term" value="F:fatty acid binding"/>
    <property type="evidence" value="ECO:0007669"/>
    <property type="project" value="TreeGrafter"/>
</dbReference>
<evidence type="ECO:0000256" key="3">
    <source>
        <dbReference type="ARBA" id="ARBA00022630"/>
    </source>
</evidence>
<dbReference type="EMBL" id="JACHJL010000011">
    <property type="protein sequence ID" value="MBB5937383.1"/>
    <property type="molecule type" value="Genomic_DNA"/>
</dbReference>
<dbReference type="InterPro" id="IPR055060">
    <property type="entry name" value="ACOX_C_alpha1"/>
</dbReference>
<dbReference type="GO" id="GO:0003997">
    <property type="term" value="F:acyl-CoA oxidase activity"/>
    <property type="evidence" value="ECO:0007669"/>
    <property type="project" value="UniProtKB-EC"/>
</dbReference>
<dbReference type="Pfam" id="PF01756">
    <property type="entry name" value="ACOX"/>
    <property type="match status" value="1"/>
</dbReference>
<dbReference type="InterPro" id="IPR046373">
    <property type="entry name" value="Acyl-CoA_Oxase/DH_mid-dom_sf"/>
</dbReference>
<name>A0A7W9UZT1_9ACTN</name>
<gene>
    <name evidence="9" type="ORF">FHS42_004462</name>
</gene>
<evidence type="ECO:0000256" key="2">
    <source>
        <dbReference type="ARBA" id="ARBA00006288"/>
    </source>
</evidence>
<organism evidence="9 10">
    <name type="scientific">Streptomyces zagrosensis</name>
    <dbReference type="NCBI Taxonomy" id="1042984"/>
    <lineage>
        <taxon>Bacteria</taxon>
        <taxon>Bacillati</taxon>
        <taxon>Actinomycetota</taxon>
        <taxon>Actinomycetes</taxon>
        <taxon>Kitasatosporales</taxon>
        <taxon>Streptomycetaceae</taxon>
        <taxon>Streptomyces</taxon>
    </lineage>
</organism>
<dbReference type="InterPro" id="IPR036250">
    <property type="entry name" value="AcylCo_DH-like_C"/>
</dbReference>
<evidence type="ECO:0000259" key="7">
    <source>
        <dbReference type="Pfam" id="PF01756"/>
    </source>
</evidence>
<evidence type="ECO:0000259" key="8">
    <source>
        <dbReference type="Pfam" id="PF22924"/>
    </source>
</evidence>
<dbReference type="PIRSF" id="PIRSF000168">
    <property type="entry name" value="Acyl-CoA_oxidase"/>
    <property type="match status" value="1"/>
</dbReference>
<dbReference type="Gene3D" id="2.40.110.10">
    <property type="entry name" value="Butyryl-CoA Dehydrogenase, subunit A, domain 2"/>
    <property type="match status" value="1"/>
</dbReference>
<dbReference type="GO" id="GO:0055088">
    <property type="term" value="P:lipid homeostasis"/>
    <property type="evidence" value="ECO:0007669"/>
    <property type="project" value="TreeGrafter"/>
</dbReference>
<feature type="domain" description="Acyl-CoA oxidase C-terminal" evidence="7">
    <location>
        <begin position="484"/>
        <end position="589"/>
    </location>
</feature>
<evidence type="ECO:0000256" key="6">
    <source>
        <dbReference type="SAM" id="MobiDB-lite"/>
    </source>
</evidence>
<feature type="region of interest" description="Disordered" evidence="6">
    <location>
        <begin position="606"/>
        <end position="640"/>
    </location>
</feature>
<dbReference type="GO" id="GO:0033540">
    <property type="term" value="P:fatty acid beta-oxidation using acyl-CoA oxidase"/>
    <property type="evidence" value="ECO:0007669"/>
    <property type="project" value="TreeGrafter"/>
</dbReference>
<keyword evidence="3" id="KW-0285">Flavoprotein</keyword>
<dbReference type="Proteomes" id="UP000588098">
    <property type="component" value="Unassembled WGS sequence"/>
</dbReference>